<dbReference type="InterPro" id="IPR036188">
    <property type="entry name" value="FAD/NAD-bd_sf"/>
</dbReference>
<keyword evidence="8" id="KW-1185">Reference proteome</keyword>
<accession>S7Z746</accession>
<dbReference type="PANTHER" id="PTHR43004">
    <property type="entry name" value="TRK SYSTEM POTASSIUM UPTAKE PROTEIN"/>
    <property type="match status" value="1"/>
</dbReference>
<evidence type="ECO:0000256" key="1">
    <source>
        <dbReference type="ARBA" id="ARBA00007801"/>
    </source>
</evidence>
<protein>
    <recommendedName>
        <fullName evidence="9">FAD-binding domain-containing protein</fullName>
    </recommendedName>
</protein>
<comment type="similarity">
    <text evidence="1">Belongs to the PheA/TfdB FAD monooxygenase family.</text>
</comment>
<dbReference type="CDD" id="cd02979">
    <property type="entry name" value="PHOX_C"/>
    <property type="match status" value="1"/>
</dbReference>
<dbReference type="AlphaFoldDB" id="S7Z746"/>
<dbReference type="Proteomes" id="UP000019376">
    <property type="component" value="Unassembled WGS sequence"/>
</dbReference>
<feature type="domain" description="Phenol hydroxylase-like C-terminal dimerisation" evidence="6">
    <location>
        <begin position="409"/>
        <end position="612"/>
    </location>
</feature>
<evidence type="ECO:0000313" key="7">
    <source>
        <dbReference type="EMBL" id="EPS25974.1"/>
    </source>
</evidence>
<dbReference type="Pfam" id="PF01494">
    <property type="entry name" value="FAD_binding_3"/>
    <property type="match status" value="1"/>
</dbReference>
<dbReference type="Gene3D" id="3.40.30.20">
    <property type="match status" value="1"/>
</dbReference>
<dbReference type="PRINTS" id="PR00420">
    <property type="entry name" value="RNGMNOXGNASE"/>
</dbReference>
<dbReference type="PhylomeDB" id="S7Z746"/>
<evidence type="ECO:0000259" key="5">
    <source>
        <dbReference type="Pfam" id="PF01494"/>
    </source>
</evidence>
<dbReference type="Gene3D" id="3.50.50.60">
    <property type="entry name" value="FAD/NAD(P)-binding domain"/>
    <property type="match status" value="1"/>
</dbReference>
<evidence type="ECO:0000313" key="8">
    <source>
        <dbReference type="Proteomes" id="UP000019376"/>
    </source>
</evidence>
<dbReference type="GO" id="GO:0071949">
    <property type="term" value="F:FAD binding"/>
    <property type="evidence" value="ECO:0007669"/>
    <property type="project" value="InterPro"/>
</dbReference>
<dbReference type="EMBL" id="KB644408">
    <property type="protein sequence ID" value="EPS25974.1"/>
    <property type="molecule type" value="Genomic_DNA"/>
</dbReference>
<evidence type="ECO:0000256" key="4">
    <source>
        <dbReference type="ARBA" id="ARBA00023002"/>
    </source>
</evidence>
<dbReference type="Pfam" id="PF07976">
    <property type="entry name" value="Phe_hydrox_dim"/>
    <property type="match status" value="1"/>
</dbReference>
<reference evidence="7 8" key="1">
    <citation type="journal article" date="2013" name="PLoS ONE">
        <title>Genomic and secretomic analyses reveal unique features of the lignocellulolytic enzyme system of Penicillium decumbens.</title>
        <authorList>
            <person name="Liu G."/>
            <person name="Zhang L."/>
            <person name="Wei X."/>
            <person name="Zou G."/>
            <person name="Qin Y."/>
            <person name="Ma L."/>
            <person name="Li J."/>
            <person name="Zheng H."/>
            <person name="Wang S."/>
            <person name="Wang C."/>
            <person name="Xun L."/>
            <person name="Zhao G.-P."/>
            <person name="Zhou Z."/>
            <person name="Qu Y."/>
        </authorList>
    </citation>
    <scope>NUCLEOTIDE SEQUENCE [LARGE SCALE GENOMIC DNA]</scope>
    <source>
        <strain evidence="8">114-2 / CGMCC 5302</strain>
    </source>
</reference>
<dbReference type="Gene3D" id="3.30.9.10">
    <property type="entry name" value="D-Amino Acid Oxidase, subunit A, domain 2"/>
    <property type="match status" value="1"/>
</dbReference>
<sequence length="613" mass="68274">MASEIRNVDVVIVGAGPSGLMAGAWMAQTGNTAIILEKEASRTQYGHADGIESRTFEILDSFGMGEEIWNKANRTIDLSIWNDDEHGEITRSTVRENCNPALSRFQEATLGQGQIEQTFLDFIDASHLVAVKWNTGPIDLTVCEESDYPVRVVVATRVPGAQCEEIVHSTIRAKFAIGCDGAHSWVRKTLGLGLDGDQMNENWGVFDSIPLTTFPDIRRRCIVKSAAGHLMIIPREGRLVRFYVQLPPGTEQRFKAKNDASEFVNVVKKALRPYKFDASSIEWSTVYSVGQRLCTTYSLYNRVFLAGDALHTHSPKAGQGMNVSIQDTYNLGWKLAYVIKGKAKASILRTYQGERLPIAKRLLDFDKRMVEGIREKAHASCTKCSLPANGTFEDTLREENTSASGLTVCYKPSCLITKAWKSRNCSQGIPLLPYSRTKLATNIAVGARFPNAQVLFQCDSRPCNLQQVLRSTGEWHMIVFGGDLLGGSQMRRVQRLGLRLSQDMFWSKRVNLNCDDRVGHIGAYLVHCAPRKSVDMMELPEIFRPFDQVTGFDYWKVFADNNSCSENCGGAYQAYGIGTEGCLVLVRPDQHVAFIGALDDLSAMELFLQNFML</sequence>
<dbReference type="SUPFAM" id="SSF52833">
    <property type="entry name" value="Thioredoxin-like"/>
    <property type="match status" value="1"/>
</dbReference>
<dbReference type="HOGENOM" id="CLU_009665_9_2_1"/>
<feature type="domain" description="FAD-binding" evidence="5">
    <location>
        <begin position="8"/>
        <end position="365"/>
    </location>
</feature>
<dbReference type="SUPFAM" id="SSF51905">
    <property type="entry name" value="FAD/NAD(P)-binding domain"/>
    <property type="match status" value="1"/>
</dbReference>
<dbReference type="InterPro" id="IPR050641">
    <property type="entry name" value="RIFMO-like"/>
</dbReference>
<name>S7Z746_PENO1</name>
<keyword evidence="4" id="KW-0560">Oxidoreductase</keyword>
<dbReference type="InterPro" id="IPR036249">
    <property type="entry name" value="Thioredoxin-like_sf"/>
</dbReference>
<dbReference type="STRING" id="933388.S7Z746"/>
<dbReference type="eggNOG" id="KOG3855">
    <property type="taxonomic scope" value="Eukaryota"/>
</dbReference>
<evidence type="ECO:0008006" key="9">
    <source>
        <dbReference type="Google" id="ProtNLM"/>
    </source>
</evidence>
<dbReference type="SUPFAM" id="SSF54373">
    <property type="entry name" value="FAD-linked reductases, C-terminal domain"/>
    <property type="match status" value="1"/>
</dbReference>
<dbReference type="GO" id="GO:0016709">
    <property type="term" value="F:oxidoreductase activity, acting on paired donors, with incorporation or reduction of molecular oxygen, NAD(P)H as one donor, and incorporation of one atom of oxygen"/>
    <property type="evidence" value="ECO:0007669"/>
    <property type="project" value="UniProtKB-ARBA"/>
</dbReference>
<organism evidence="7 8">
    <name type="scientific">Penicillium oxalicum (strain 114-2 / CGMCC 5302)</name>
    <name type="common">Penicillium decumbens</name>
    <dbReference type="NCBI Taxonomy" id="933388"/>
    <lineage>
        <taxon>Eukaryota</taxon>
        <taxon>Fungi</taxon>
        <taxon>Dikarya</taxon>
        <taxon>Ascomycota</taxon>
        <taxon>Pezizomycotina</taxon>
        <taxon>Eurotiomycetes</taxon>
        <taxon>Eurotiomycetidae</taxon>
        <taxon>Eurotiales</taxon>
        <taxon>Aspergillaceae</taxon>
        <taxon>Penicillium</taxon>
    </lineage>
</organism>
<dbReference type="InterPro" id="IPR038220">
    <property type="entry name" value="PHOX_C_sf"/>
</dbReference>
<keyword evidence="3" id="KW-0274">FAD</keyword>
<proteinExistence type="inferred from homology"/>
<dbReference type="PANTHER" id="PTHR43004:SF13">
    <property type="entry name" value="FAD-BINDING DOMAIN-CONTAINING PROTEIN-RELATED"/>
    <property type="match status" value="1"/>
</dbReference>
<keyword evidence="2" id="KW-0285">Flavoprotein</keyword>
<dbReference type="InterPro" id="IPR002938">
    <property type="entry name" value="FAD-bd"/>
</dbReference>
<evidence type="ECO:0000256" key="2">
    <source>
        <dbReference type="ARBA" id="ARBA00022630"/>
    </source>
</evidence>
<dbReference type="InterPro" id="IPR012941">
    <property type="entry name" value="Phe_hydrox_C_dim_dom"/>
</dbReference>
<gene>
    <name evidence="7" type="ORF">PDE_00910</name>
</gene>
<evidence type="ECO:0000259" key="6">
    <source>
        <dbReference type="Pfam" id="PF07976"/>
    </source>
</evidence>
<dbReference type="OrthoDB" id="1716816at2759"/>
<evidence type="ECO:0000256" key="3">
    <source>
        <dbReference type="ARBA" id="ARBA00022827"/>
    </source>
</evidence>